<feature type="transmembrane region" description="Helical" evidence="9">
    <location>
        <begin position="339"/>
        <end position="363"/>
    </location>
</feature>
<evidence type="ECO:0000256" key="1">
    <source>
        <dbReference type="ARBA" id="ARBA00004141"/>
    </source>
</evidence>
<feature type="transmembrane region" description="Helical" evidence="9">
    <location>
        <begin position="369"/>
        <end position="390"/>
    </location>
</feature>
<dbReference type="GO" id="GO:0140359">
    <property type="term" value="F:ABC-type transporter activity"/>
    <property type="evidence" value="ECO:0007669"/>
    <property type="project" value="InterPro"/>
</dbReference>
<evidence type="ECO:0000313" key="12">
    <source>
        <dbReference type="Proteomes" id="UP000695562"/>
    </source>
</evidence>
<feature type="transmembrane region" description="Helical" evidence="9">
    <location>
        <begin position="299"/>
        <end position="332"/>
    </location>
</feature>
<organism evidence="11 12">
    <name type="scientific">Polysphondylium violaceum</name>
    <dbReference type="NCBI Taxonomy" id="133409"/>
    <lineage>
        <taxon>Eukaryota</taxon>
        <taxon>Amoebozoa</taxon>
        <taxon>Evosea</taxon>
        <taxon>Eumycetozoa</taxon>
        <taxon>Dictyostelia</taxon>
        <taxon>Dictyosteliales</taxon>
        <taxon>Dictyosteliaceae</taxon>
        <taxon>Polysphondylium</taxon>
    </lineage>
</organism>
<dbReference type="InterPro" id="IPR013525">
    <property type="entry name" value="ABC2_TM"/>
</dbReference>
<comment type="caution">
    <text evidence="11">The sequence shown here is derived from an EMBL/GenBank/DDBJ whole genome shotgun (WGS) entry which is preliminary data.</text>
</comment>
<evidence type="ECO:0000256" key="9">
    <source>
        <dbReference type="SAM" id="Phobius"/>
    </source>
</evidence>
<reference evidence="11" key="1">
    <citation type="submission" date="2020-01" db="EMBL/GenBank/DDBJ databases">
        <title>Development of genomics and gene disruption for Polysphondylium violaceum indicates a role for the polyketide synthase stlB in stalk morphogenesis.</title>
        <authorList>
            <person name="Narita B."/>
            <person name="Kawabe Y."/>
            <person name="Kin K."/>
            <person name="Saito T."/>
            <person name="Gibbs R."/>
            <person name="Kuspa A."/>
            <person name="Muzny D."/>
            <person name="Queller D."/>
            <person name="Richards S."/>
            <person name="Strassman J."/>
            <person name="Sucgang R."/>
            <person name="Worley K."/>
            <person name="Schaap P."/>
        </authorList>
    </citation>
    <scope>NUCLEOTIDE SEQUENCE</scope>
    <source>
        <strain evidence="11">QSvi11</strain>
    </source>
</reference>
<name>A0A8J4PYM4_9MYCE</name>
<dbReference type="InterPro" id="IPR027417">
    <property type="entry name" value="P-loop_NTPase"/>
</dbReference>
<dbReference type="PROSITE" id="PS50893">
    <property type="entry name" value="ABC_TRANSPORTER_2"/>
    <property type="match status" value="1"/>
</dbReference>
<comment type="subcellular location">
    <subcellularLocation>
        <location evidence="1">Membrane</location>
        <topology evidence="1">Multi-pass membrane protein</topology>
    </subcellularLocation>
</comment>
<dbReference type="PROSITE" id="PS00211">
    <property type="entry name" value="ABC_TRANSPORTER_1"/>
    <property type="match status" value="1"/>
</dbReference>
<keyword evidence="12" id="KW-1185">Reference proteome</keyword>
<keyword evidence="3" id="KW-0813">Transport</keyword>
<dbReference type="PANTHER" id="PTHR19229">
    <property type="entry name" value="ATP-BINDING CASSETTE TRANSPORTER SUBFAMILY A ABCA"/>
    <property type="match status" value="1"/>
</dbReference>
<dbReference type="FunFam" id="3.40.50.300:FF:000335">
    <property type="entry name" value="ATP binding cassette subfamily A member 5"/>
    <property type="match status" value="1"/>
</dbReference>
<dbReference type="EMBL" id="AJWJ01000121">
    <property type="protein sequence ID" value="KAF2074952.1"/>
    <property type="molecule type" value="Genomic_DNA"/>
</dbReference>
<dbReference type="GO" id="GO:0005319">
    <property type="term" value="F:lipid transporter activity"/>
    <property type="evidence" value="ECO:0007669"/>
    <property type="project" value="TreeGrafter"/>
</dbReference>
<evidence type="ECO:0000256" key="7">
    <source>
        <dbReference type="ARBA" id="ARBA00022989"/>
    </source>
</evidence>
<feature type="transmembrane region" description="Helical" evidence="9">
    <location>
        <begin position="431"/>
        <end position="452"/>
    </location>
</feature>
<dbReference type="Proteomes" id="UP000695562">
    <property type="component" value="Unassembled WGS sequence"/>
</dbReference>
<evidence type="ECO:0000256" key="2">
    <source>
        <dbReference type="ARBA" id="ARBA00008869"/>
    </source>
</evidence>
<dbReference type="CDD" id="cd03263">
    <property type="entry name" value="ABC_subfamily_A"/>
    <property type="match status" value="1"/>
</dbReference>
<accession>A0A8J4PYM4</accession>
<dbReference type="GO" id="GO:0016020">
    <property type="term" value="C:membrane"/>
    <property type="evidence" value="ECO:0007669"/>
    <property type="project" value="UniProtKB-SubCell"/>
</dbReference>
<dbReference type="Gene3D" id="3.40.50.300">
    <property type="entry name" value="P-loop containing nucleotide triphosphate hydrolases"/>
    <property type="match status" value="1"/>
</dbReference>
<dbReference type="GO" id="GO:0005524">
    <property type="term" value="F:ATP binding"/>
    <property type="evidence" value="ECO:0007669"/>
    <property type="project" value="UniProtKB-KW"/>
</dbReference>
<protein>
    <recommendedName>
        <fullName evidence="10">ABC transporter domain-containing protein</fullName>
    </recommendedName>
</protein>
<keyword evidence="5" id="KW-0547">Nucleotide-binding</keyword>
<feature type="domain" description="ABC transporter" evidence="10">
    <location>
        <begin position="524"/>
        <end position="759"/>
    </location>
</feature>
<dbReference type="GO" id="GO:0016887">
    <property type="term" value="F:ATP hydrolysis activity"/>
    <property type="evidence" value="ECO:0007669"/>
    <property type="project" value="InterPro"/>
</dbReference>
<evidence type="ECO:0000256" key="4">
    <source>
        <dbReference type="ARBA" id="ARBA00022692"/>
    </source>
</evidence>
<dbReference type="InterPro" id="IPR017871">
    <property type="entry name" value="ABC_transporter-like_CS"/>
</dbReference>
<sequence length="842" mass="96686">MIDKRNYIFIQFKAILKKNFLLQFKQVKSNVIQLVFIICVMVLLIYTSRDIVGGYDRYEYNRYIDFDYYITNSAQEYPYNQILSKYWAVDPPQSSSKVTAKDILGNLPQYVDKETNITVPIVEYFPYADYNQMDSKMITFWNDTFSYWKNIAFKNVTSDLSKVPPYYTIYFNTVEDSNGGKKKLNYTIENLYQELQSVYYQSLFLESRKFNEAYTLISFINNAYLKYLTPKEDNFIWAVKQQYIDRFTSERQNTFSFVLCIVLLPPVVSMVFTTFVHSLVTERAELHMSLMNLMGLKTIVYMASNAVYFFCVFMIFVVIVMLLGTIGLVPLFTGEFFRLLVLFISYGLSLSSLSFSVSAFFSSTKMSSVLSYILILITPLVGSLLDLYFYSGHLLSAIYLVFPPFTFQHGMYLLCVHLADHYEKFPINSQFTAVIFALLFQSIAFFLLGIYLTNVLPKKFGYSRSPLYPIKGLIHYINNRFLKRQNQYSNFDSDKEIEIEITDEDYDCKEERRRAYDQDNNYILRSVNLSKTYKTGKINKQALSNFCLTGQRGEILALLGPNGSGKTTFLNLLCGVHRPTSGDAFINGLRISTEMESIYSIVSICFQKDILYEELTVLQHMEFFFGIKKTSIGATSTSDLIKKILEGVLLYDELNAKAKNLSGGQRRRLSIAISLIGDSKILLLDEPTTGVAPDSKRTCWDVIQSIKSDKLIILTTHSLEEANELADKLAIISSGQLQCIGTSTHLKHRFGSGFSLDIILYAPEYKLQLIDSVLSQVPSAQPKETIIPDEATFIIPNQTDIIKLFTILNEKKEEYGIKSWSVSHSSLDDVFDQIVNQREEIQ</sequence>
<gene>
    <name evidence="11" type="ORF">CYY_003738</name>
</gene>
<dbReference type="SUPFAM" id="SSF52540">
    <property type="entry name" value="P-loop containing nucleoside triphosphate hydrolases"/>
    <property type="match status" value="1"/>
</dbReference>
<dbReference type="InterPro" id="IPR003439">
    <property type="entry name" value="ABC_transporter-like_ATP-bd"/>
</dbReference>
<dbReference type="GO" id="GO:0030587">
    <property type="term" value="P:sorocarp development"/>
    <property type="evidence" value="ECO:0007669"/>
    <property type="project" value="UniProtKB-ARBA"/>
</dbReference>
<evidence type="ECO:0000313" key="11">
    <source>
        <dbReference type="EMBL" id="KAF2074952.1"/>
    </source>
</evidence>
<evidence type="ECO:0000256" key="5">
    <source>
        <dbReference type="ARBA" id="ARBA00022741"/>
    </source>
</evidence>
<dbReference type="AlphaFoldDB" id="A0A8J4PYM4"/>
<dbReference type="SMART" id="SM00382">
    <property type="entry name" value="AAA"/>
    <property type="match status" value="1"/>
</dbReference>
<comment type="similarity">
    <text evidence="2">Belongs to the ABC transporter superfamily. ABCA family.</text>
</comment>
<keyword evidence="6" id="KW-0067">ATP-binding</keyword>
<dbReference type="InterPro" id="IPR026082">
    <property type="entry name" value="ABCA"/>
</dbReference>
<evidence type="ECO:0000256" key="8">
    <source>
        <dbReference type="ARBA" id="ARBA00023136"/>
    </source>
</evidence>
<evidence type="ECO:0000256" key="6">
    <source>
        <dbReference type="ARBA" id="ARBA00022840"/>
    </source>
</evidence>
<keyword evidence="4 9" id="KW-0812">Transmembrane</keyword>
<keyword evidence="8 9" id="KW-0472">Membrane</keyword>
<dbReference type="InterPro" id="IPR003593">
    <property type="entry name" value="AAA+_ATPase"/>
</dbReference>
<evidence type="ECO:0000259" key="10">
    <source>
        <dbReference type="PROSITE" id="PS50893"/>
    </source>
</evidence>
<evidence type="ECO:0000256" key="3">
    <source>
        <dbReference type="ARBA" id="ARBA00022448"/>
    </source>
</evidence>
<feature type="transmembrane region" description="Helical" evidence="9">
    <location>
        <begin position="397"/>
        <end position="419"/>
    </location>
</feature>
<dbReference type="Pfam" id="PF12698">
    <property type="entry name" value="ABC2_membrane_3"/>
    <property type="match status" value="1"/>
</dbReference>
<dbReference type="OrthoDB" id="18054at2759"/>
<proteinExistence type="inferred from homology"/>
<feature type="transmembrane region" description="Helical" evidence="9">
    <location>
        <begin position="31"/>
        <end position="48"/>
    </location>
</feature>
<keyword evidence="7 9" id="KW-1133">Transmembrane helix</keyword>
<dbReference type="Pfam" id="PF00005">
    <property type="entry name" value="ABC_tran"/>
    <property type="match status" value="1"/>
</dbReference>
<feature type="transmembrane region" description="Helical" evidence="9">
    <location>
        <begin position="255"/>
        <end position="279"/>
    </location>
</feature>